<comment type="caution">
    <text evidence="1">The sequence shown here is derived from an EMBL/GenBank/DDBJ whole genome shotgun (WGS) entry which is preliminary data.</text>
</comment>
<sequence>MSYFTTIIFLSENTAPRYKHSFSLSYKNTLFSVIESTLPLAYKYILVIRVHCPSDISICCLIVIECTLSLDHKSTLSLGY</sequence>
<organism evidence="1 2">
    <name type="scientific">Acer yangbiense</name>
    <dbReference type="NCBI Taxonomy" id="1000413"/>
    <lineage>
        <taxon>Eukaryota</taxon>
        <taxon>Viridiplantae</taxon>
        <taxon>Streptophyta</taxon>
        <taxon>Embryophyta</taxon>
        <taxon>Tracheophyta</taxon>
        <taxon>Spermatophyta</taxon>
        <taxon>Magnoliopsida</taxon>
        <taxon>eudicotyledons</taxon>
        <taxon>Gunneridae</taxon>
        <taxon>Pentapetalae</taxon>
        <taxon>rosids</taxon>
        <taxon>malvids</taxon>
        <taxon>Sapindales</taxon>
        <taxon>Sapindaceae</taxon>
        <taxon>Hippocastanoideae</taxon>
        <taxon>Acereae</taxon>
        <taxon>Acer</taxon>
    </lineage>
</organism>
<proteinExistence type="predicted"/>
<dbReference type="Proteomes" id="UP000323000">
    <property type="component" value="Chromosome 4"/>
</dbReference>
<reference evidence="2" key="1">
    <citation type="journal article" date="2019" name="Gigascience">
        <title>De novo genome assembly of the endangered Acer yangbiense, a plant species with extremely small populations endemic to Yunnan Province, China.</title>
        <authorList>
            <person name="Yang J."/>
            <person name="Wariss H.M."/>
            <person name="Tao L."/>
            <person name="Zhang R."/>
            <person name="Yun Q."/>
            <person name="Hollingsworth P."/>
            <person name="Dao Z."/>
            <person name="Luo G."/>
            <person name="Guo H."/>
            <person name="Ma Y."/>
            <person name="Sun W."/>
        </authorList>
    </citation>
    <scope>NUCLEOTIDE SEQUENCE [LARGE SCALE GENOMIC DNA]</scope>
    <source>
        <strain evidence="2">cv. Malutang</strain>
    </source>
</reference>
<keyword evidence="2" id="KW-1185">Reference proteome</keyword>
<name>A0A5C7I236_9ROSI</name>
<dbReference type="EMBL" id="VAHF01000004">
    <property type="protein sequence ID" value="TXG63028.1"/>
    <property type="molecule type" value="Genomic_DNA"/>
</dbReference>
<evidence type="ECO:0000313" key="1">
    <source>
        <dbReference type="EMBL" id="TXG63028.1"/>
    </source>
</evidence>
<accession>A0A5C7I236</accession>
<gene>
    <name evidence="1" type="ORF">EZV62_010022</name>
</gene>
<evidence type="ECO:0000313" key="2">
    <source>
        <dbReference type="Proteomes" id="UP000323000"/>
    </source>
</evidence>
<dbReference type="AlphaFoldDB" id="A0A5C7I236"/>
<protein>
    <submittedName>
        <fullName evidence="1">Uncharacterized protein</fullName>
    </submittedName>
</protein>